<dbReference type="PANTHER" id="PTHR34773:SF1">
    <property type="entry name" value="FLAGELLAR SECRETION CHAPERONE FLIS"/>
    <property type="match status" value="1"/>
</dbReference>
<keyword evidence="8" id="KW-0969">Cilium</keyword>
<dbReference type="NCBIfam" id="TIGR00208">
    <property type="entry name" value="fliS"/>
    <property type="match status" value="1"/>
</dbReference>
<dbReference type="GO" id="GO:0071973">
    <property type="term" value="P:bacterial-type flagellum-dependent cell motility"/>
    <property type="evidence" value="ECO:0007669"/>
    <property type="project" value="TreeGrafter"/>
</dbReference>
<dbReference type="PIRSF" id="PIRSF039090">
    <property type="entry name" value="Flis"/>
    <property type="match status" value="1"/>
</dbReference>
<feature type="region of interest" description="Disordered" evidence="7">
    <location>
        <begin position="127"/>
        <end position="154"/>
    </location>
</feature>
<dbReference type="GO" id="GO:0044780">
    <property type="term" value="P:bacterial-type flagellum assembly"/>
    <property type="evidence" value="ECO:0007669"/>
    <property type="project" value="InterPro"/>
</dbReference>
<keyword evidence="4 6" id="KW-1005">Bacterial flagellum biogenesis</keyword>
<evidence type="ECO:0000256" key="4">
    <source>
        <dbReference type="ARBA" id="ARBA00022795"/>
    </source>
</evidence>
<dbReference type="SUPFAM" id="SSF101116">
    <property type="entry name" value="Flagellar export chaperone FliS"/>
    <property type="match status" value="1"/>
</dbReference>
<evidence type="ECO:0000313" key="9">
    <source>
        <dbReference type="Proteomes" id="UP000199496"/>
    </source>
</evidence>
<evidence type="ECO:0000256" key="1">
    <source>
        <dbReference type="ARBA" id="ARBA00004514"/>
    </source>
</evidence>
<dbReference type="Gene3D" id="1.20.120.340">
    <property type="entry name" value="Flagellar protein FliS"/>
    <property type="match status" value="1"/>
</dbReference>
<comment type="subcellular location">
    <subcellularLocation>
        <location evidence="1 6">Cytoplasm</location>
        <location evidence="1 6">Cytosol</location>
    </subcellularLocation>
</comment>
<evidence type="ECO:0000256" key="5">
    <source>
        <dbReference type="ARBA" id="ARBA00023186"/>
    </source>
</evidence>
<dbReference type="Pfam" id="PF02561">
    <property type="entry name" value="FliS"/>
    <property type="match status" value="1"/>
</dbReference>
<keyword evidence="8" id="KW-0282">Flagellum</keyword>
<keyword evidence="3 6" id="KW-0963">Cytoplasm</keyword>
<evidence type="ECO:0000256" key="6">
    <source>
        <dbReference type="PIRNR" id="PIRNR039090"/>
    </source>
</evidence>
<dbReference type="GO" id="GO:0005829">
    <property type="term" value="C:cytosol"/>
    <property type="evidence" value="ECO:0007669"/>
    <property type="project" value="UniProtKB-SubCell"/>
</dbReference>
<dbReference type="AlphaFoldDB" id="A0A1H9A310"/>
<gene>
    <name evidence="8" type="ORF">SAMN05421693_10424</name>
</gene>
<dbReference type="RefSeq" id="WP_090203614.1">
    <property type="nucleotide sequence ID" value="NZ_FOFO01000004.1"/>
</dbReference>
<dbReference type="OrthoDB" id="9792010at2"/>
<proteinExistence type="inferred from homology"/>
<dbReference type="STRING" id="867345.SAMN05421693_10424"/>
<sequence>MHKAINQYQQVGAAGATFADPHRLIEMLFDGGIDRLAQARGAVMHGNRAAKIKLIGKAFDIIGGLRGGLDLERGEIAQNLDALYDYMQRRLVVANARDDVEIIDEVSQLLAEIRDAWKSIPMEARKNPQAHLNTPVAEPVAEVSQVSGEESRSS</sequence>
<dbReference type="PANTHER" id="PTHR34773">
    <property type="entry name" value="FLAGELLAR SECRETION CHAPERONE FLIS"/>
    <property type="match status" value="1"/>
</dbReference>
<evidence type="ECO:0000256" key="3">
    <source>
        <dbReference type="ARBA" id="ARBA00022490"/>
    </source>
</evidence>
<evidence type="ECO:0000256" key="7">
    <source>
        <dbReference type="SAM" id="MobiDB-lite"/>
    </source>
</evidence>
<organism evidence="8 9">
    <name type="scientific">Ectothiorhodospira magna</name>
    <dbReference type="NCBI Taxonomy" id="867345"/>
    <lineage>
        <taxon>Bacteria</taxon>
        <taxon>Pseudomonadati</taxon>
        <taxon>Pseudomonadota</taxon>
        <taxon>Gammaproteobacteria</taxon>
        <taxon>Chromatiales</taxon>
        <taxon>Ectothiorhodospiraceae</taxon>
        <taxon>Ectothiorhodospira</taxon>
    </lineage>
</organism>
<dbReference type="InterPro" id="IPR003713">
    <property type="entry name" value="FliS"/>
</dbReference>
<name>A0A1H9A310_9GAMM</name>
<protein>
    <recommendedName>
        <fullName evidence="6">Flagellar secretion chaperone FliS</fullName>
    </recommendedName>
</protein>
<reference evidence="8 9" key="1">
    <citation type="submission" date="2016-10" db="EMBL/GenBank/DDBJ databases">
        <authorList>
            <person name="de Groot N.N."/>
        </authorList>
    </citation>
    <scope>NUCLEOTIDE SEQUENCE [LARGE SCALE GENOMIC DNA]</scope>
    <source>
        <strain evidence="8 9">B7-7</strain>
    </source>
</reference>
<comment type="similarity">
    <text evidence="2 6">Belongs to the FliS family.</text>
</comment>
<keyword evidence="9" id="KW-1185">Reference proteome</keyword>
<accession>A0A1H9A310</accession>
<dbReference type="CDD" id="cd16098">
    <property type="entry name" value="FliS"/>
    <property type="match status" value="1"/>
</dbReference>
<keyword evidence="8" id="KW-0966">Cell projection</keyword>
<dbReference type="EMBL" id="FOFO01000004">
    <property type="protein sequence ID" value="SEP71080.1"/>
    <property type="molecule type" value="Genomic_DNA"/>
</dbReference>
<evidence type="ECO:0000313" key="8">
    <source>
        <dbReference type="EMBL" id="SEP71080.1"/>
    </source>
</evidence>
<keyword evidence="5" id="KW-0143">Chaperone</keyword>
<dbReference type="Proteomes" id="UP000199496">
    <property type="component" value="Unassembled WGS sequence"/>
</dbReference>
<dbReference type="InterPro" id="IPR036584">
    <property type="entry name" value="FliS_sf"/>
</dbReference>
<evidence type="ECO:0000256" key="2">
    <source>
        <dbReference type="ARBA" id="ARBA00008787"/>
    </source>
</evidence>